<dbReference type="GO" id="GO:0046052">
    <property type="term" value="P:UTP catabolic process"/>
    <property type="evidence" value="ECO:0007669"/>
    <property type="project" value="TreeGrafter"/>
</dbReference>
<dbReference type="RefSeq" id="WP_111492254.1">
    <property type="nucleotide sequence ID" value="NZ_CP031264.1"/>
</dbReference>
<dbReference type="KEGG" id="stri:C7M71_019000"/>
<dbReference type="GO" id="GO:0046076">
    <property type="term" value="P:dTTP catabolic process"/>
    <property type="evidence" value="ECO:0007669"/>
    <property type="project" value="TreeGrafter"/>
</dbReference>
<gene>
    <name evidence="3" type="ORF">C7M71_019000</name>
</gene>
<evidence type="ECO:0000313" key="4">
    <source>
        <dbReference type="Proteomes" id="UP000249340"/>
    </source>
</evidence>
<dbReference type="InterPro" id="IPR035996">
    <property type="entry name" value="4pyrrol_Methylase_sf"/>
</dbReference>
<dbReference type="GO" id="GO:0008168">
    <property type="term" value="F:methyltransferase activity"/>
    <property type="evidence" value="ECO:0007669"/>
    <property type="project" value="InterPro"/>
</dbReference>
<dbReference type="AlphaFoldDB" id="A0A345T6A9"/>
<proteinExistence type="predicted"/>
<sequence length="347" mass="36647">MPAPTGRLVLLTTTHRIAPGLLSWPAWETLRGADLVLVGDPAHPQLPAVRQAGVRVEPQTADTVPALARRLAETAAVPGRTVVWIGGADGDPGLTDALARLAVEGGLDPAPEIELLPGSYDLPGARLLDLVAVMDRMRSPGGCPWDAQQTHASLVKYLVEEAFELVEAIEEGDRESLREELGDVLFQVAFHARIAEEHAEEPFTIDDVAADLVEKLMYRHPHVFGDAEAGTPEQVEANWELLKAAEKQRGSAVDGVPLAQPALALAAKLVSRARKAGLDVPAGTPAPPPGGETPETAETAETTEAAVGEALLGLAARAQAEGIDPEAALRAAARRYRDAVQAAERQS</sequence>
<dbReference type="NCBIfam" id="TIGR00444">
    <property type="entry name" value="mazG"/>
    <property type="match status" value="1"/>
</dbReference>
<dbReference type="SUPFAM" id="SSF53790">
    <property type="entry name" value="Tetrapyrrole methylase"/>
    <property type="match status" value="1"/>
</dbReference>
<dbReference type="Gene3D" id="1.10.287.1080">
    <property type="entry name" value="MazG-like"/>
    <property type="match status" value="2"/>
</dbReference>
<dbReference type="InterPro" id="IPR011551">
    <property type="entry name" value="NTP_PyrPHydrolase_MazG"/>
</dbReference>
<dbReference type="PANTHER" id="PTHR30522">
    <property type="entry name" value="NUCLEOSIDE TRIPHOSPHATE PYROPHOSPHOHYDROLASE"/>
    <property type="match status" value="1"/>
</dbReference>
<dbReference type="SUPFAM" id="SSF101386">
    <property type="entry name" value="all-alpha NTP pyrophosphatases"/>
    <property type="match status" value="1"/>
</dbReference>
<dbReference type="GO" id="GO:0046047">
    <property type="term" value="P:TTP catabolic process"/>
    <property type="evidence" value="ECO:0007669"/>
    <property type="project" value="TreeGrafter"/>
</dbReference>
<dbReference type="InterPro" id="IPR004518">
    <property type="entry name" value="MazG-like_dom"/>
</dbReference>
<dbReference type="Pfam" id="PF03819">
    <property type="entry name" value="MazG"/>
    <property type="match status" value="1"/>
</dbReference>
<evidence type="ECO:0000256" key="1">
    <source>
        <dbReference type="SAM" id="MobiDB-lite"/>
    </source>
</evidence>
<dbReference type="GO" id="GO:0006950">
    <property type="term" value="P:response to stress"/>
    <property type="evidence" value="ECO:0007669"/>
    <property type="project" value="UniProtKB-ARBA"/>
</dbReference>
<dbReference type="GO" id="GO:0006203">
    <property type="term" value="P:dGTP catabolic process"/>
    <property type="evidence" value="ECO:0007669"/>
    <property type="project" value="TreeGrafter"/>
</dbReference>
<dbReference type="Proteomes" id="UP000249340">
    <property type="component" value="Chromosome"/>
</dbReference>
<dbReference type="FunFam" id="1.10.287.1080:FF:000001">
    <property type="entry name" value="Nucleoside triphosphate pyrophosphohydrolase"/>
    <property type="match status" value="1"/>
</dbReference>
<organism evidence="3 4">
    <name type="scientific">Peterkaempfera bronchialis</name>
    <dbReference type="NCBI Taxonomy" id="2126346"/>
    <lineage>
        <taxon>Bacteria</taxon>
        <taxon>Bacillati</taxon>
        <taxon>Actinomycetota</taxon>
        <taxon>Actinomycetes</taxon>
        <taxon>Kitasatosporales</taxon>
        <taxon>Streptomycetaceae</taxon>
        <taxon>Peterkaempfera</taxon>
    </lineage>
</organism>
<dbReference type="GO" id="GO:0046081">
    <property type="term" value="P:dUTP catabolic process"/>
    <property type="evidence" value="ECO:0007669"/>
    <property type="project" value="TreeGrafter"/>
</dbReference>
<dbReference type="EMBL" id="CP031264">
    <property type="protein sequence ID" value="AXI81514.1"/>
    <property type="molecule type" value="Genomic_DNA"/>
</dbReference>
<evidence type="ECO:0000259" key="2">
    <source>
        <dbReference type="Pfam" id="PF03819"/>
    </source>
</evidence>
<accession>A0A345T6A9</accession>
<dbReference type="PANTHER" id="PTHR30522:SF0">
    <property type="entry name" value="NUCLEOSIDE TRIPHOSPHATE PYROPHOSPHOHYDROLASE"/>
    <property type="match status" value="1"/>
</dbReference>
<dbReference type="CDD" id="cd11528">
    <property type="entry name" value="NTP-PPase_MazG_Nterm"/>
    <property type="match status" value="1"/>
</dbReference>
<feature type="domain" description="NTP pyrophosphohydrolase MazG-like" evidence="2">
    <location>
        <begin position="149"/>
        <end position="224"/>
    </location>
</feature>
<evidence type="ECO:0000313" key="3">
    <source>
        <dbReference type="EMBL" id="AXI81514.1"/>
    </source>
</evidence>
<feature type="compositionally biased region" description="Low complexity" evidence="1">
    <location>
        <begin position="292"/>
        <end position="304"/>
    </location>
</feature>
<feature type="region of interest" description="Disordered" evidence="1">
    <location>
        <begin position="278"/>
        <end position="304"/>
    </location>
</feature>
<keyword evidence="4" id="KW-1185">Reference proteome</keyword>
<dbReference type="GO" id="GO:0047429">
    <property type="term" value="F:nucleoside triphosphate diphosphatase activity"/>
    <property type="evidence" value="ECO:0007669"/>
    <property type="project" value="TreeGrafter"/>
</dbReference>
<dbReference type="GO" id="GO:0046061">
    <property type="term" value="P:dATP catabolic process"/>
    <property type="evidence" value="ECO:0007669"/>
    <property type="project" value="TreeGrafter"/>
</dbReference>
<protein>
    <submittedName>
        <fullName evidence="3">MazG family protein</fullName>
    </submittedName>
</protein>
<reference evidence="4" key="1">
    <citation type="submission" date="2018-07" db="EMBL/GenBank/DDBJ databases">
        <title>Streptacidiphilus bronchialis DSM 106435 chromosome.</title>
        <authorList>
            <person name="Batra D."/>
            <person name="Gulvik C.A."/>
        </authorList>
    </citation>
    <scope>NUCLEOTIDE SEQUENCE [LARGE SCALE GENOMIC DNA]</scope>
    <source>
        <strain evidence="4">DSM 106435</strain>
    </source>
</reference>
<dbReference type="InterPro" id="IPR048015">
    <property type="entry name" value="NTP-PPase_MazG-like_N"/>
</dbReference>
<dbReference type="OrthoDB" id="9808939at2"/>
<name>A0A345T6A9_9ACTN</name>